<evidence type="ECO:0000313" key="1">
    <source>
        <dbReference type="EMBL" id="DAD91219.1"/>
    </source>
</evidence>
<accession>A0A8S5NAX0</accession>
<reference evidence="1" key="1">
    <citation type="journal article" date="2021" name="Proc. Natl. Acad. Sci. U.S.A.">
        <title>A Catalog of Tens of Thousands of Viruses from Human Metagenomes Reveals Hidden Associations with Chronic Diseases.</title>
        <authorList>
            <person name="Tisza M.J."/>
            <person name="Buck C.B."/>
        </authorList>
    </citation>
    <scope>NUCLEOTIDE SEQUENCE</scope>
    <source>
        <strain evidence="1">Ctu3K14</strain>
    </source>
</reference>
<protein>
    <submittedName>
        <fullName evidence="1">Uncharacterized protein</fullName>
    </submittedName>
</protein>
<organism evidence="1">
    <name type="scientific">Siphoviridae sp. ctu3K14</name>
    <dbReference type="NCBI Taxonomy" id="2826500"/>
    <lineage>
        <taxon>Viruses</taxon>
        <taxon>Duplodnaviria</taxon>
        <taxon>Heunggongvirae</taxon>
        <taxon>Uroviricota</taxon>
        <taxon>Caudoviricetes</taxon>
    </lineage>
</organism>
<proteinExistence type="predicted"/>
<sequence>MEQTEQLKASALMLDMGVAIPVRPFRFLYRKRKPHSLIMRTPGLGGMIRISNLYLRMGVSHEEMKEYTCEQSMKLMAEHGKTISRIVAHALVRGPLLGRLLNRFVAWWLRWYVHPLFLQEAMYQLVTMIDPKSFQTIISLVETMNPMKPNLSHFNSGS</sequence>
<name>A0A8S5NAX0_9CAUD</name>
<dbReference type="EMBL" id="BK015107">
    <property type="protein sequence ID" value="DAD91219.1"/>
    <property type="molecule type" value="Genomic_DNA"/>
</dbReference>